<evidence type="ECO:0000256" key="8">
    <source>
        <dbReference type="ARBA" id="ARBA00023316"/>
    </source>
</evidence>
<feature type="domain" description="L,D-TPase catalytic" evidence="11">
    <location>
        <begin position="97"/>
        <end position="222"/>
    </location>
</feature>
<protein>
    <submittedName>
        <fullName evidence="12">L,D-transpeptidase</fullName>
    </submittedName>
</protein>
<dbReference type="PROSITE" id="PS52029">
    <property type="entry name" value="LD_TPASE"/>
    <property type="match status" value="1"/>
</dbReference>
<feature type="active site" description="Nucleophile" evidence="9">
    <location>
        <position position="198"/>
    </location>
</feature>
<dbReference type="InterPro" id="IPR005490">
    <property type="entry name" value="LD_TPept_cat_dom"/>
</dbReference>
<accession>A0AAP5IGI9</accession>
<reference evidence="13" key="1">
    <citation type="journal article" date="2021" name="Science">
        <title>Hunting the eagle killer: A cyanobacterial neurotoxin causes vacuolar myelinopathy.</title>
        <authorList>
            <person name="Breinlinger S."/>
            <person name="Phillips T.J."/>
            <person name="Haram B.N."/>
            <person name="Mares J."/>
            <person name="Martinez Yerena J.A."/>
            <person name="Hrouzek P."/>
            <person name="Sobotka R."/>
            <person name="Henderson W.M."/>
            <person name="Schmieder P."/>
            <person name="Williams S.M."/>
            <person name="Lauderdale J.D."/>
            <person name="Wilde H.D."/>
            <person name="Gerrin W."/>
            <person name="Kust A."/>
            <person name="Washington J.W."/>
            <person name="Wagner C."/>
            <person name="Geier B."/>
            <person name="Liebeke M."/>
            <person name="Enke H."/>
            <person name="Niedermeyer T.H.J."/>
            <person name="Wilde S.B."/>
        </authorList>
    </citation>
    <scope>NUCLEOTIDE SEQUENCE [LARGE SCALE GENOMIC DNA]</scope>
    <source>
        <strain evidence="13">Thurmond2011</strain>
    </source>
</reference>
<comment type="pathway">
    <text evidence="1 9">Cell wall biogenesis; peptidoglycan biosynthesis.</text>
</comment>
<dbReference type="EMBL" id="JAALHA020000036">
    <property type="protein sequence ID" value="MDR9900607.1"/>
    <property type="molecule type" value="Genomic_DNA"/>
</dbReference>
<dbReference type="GO" id="GO:0018104">
    <property type="term" value="P:peptidoglycan-protein cross-linking"/>
    <property type="evidence" value="ECO:0007669"/>
    <property type="project" value="TreeGrafter"/>
</dbReference>
<dbReference type="SUPFAM" id="SSF141523">
    <property type="entry name" value="L,D-transpeptidase catalytic domain-like"/>
    <property type="match status" value="1"/>
</dbReference>
<evidence type="ECO:0000256" key="6">
    <source>
        <dbReference type="ARBA" id="ARBA00022960"/>
    </source>
</evidence>
<dbReference type="AlphaFoldDB" id="A0AAP5IGI9"/>
<evidence type="ECO:0000256" key="10">
    <source>
        <dbReference type="SAM" id="MobiDB-lite"/>
    </source>
</evidence>
<comment type="caution">
    <text evidence="12">The sequence shown here is derived from an EMBL/GenBank/DDBJ whole genome shotgun (WGS) entry which is preliminary data.</text>
</comment>
<comment type="similarity">
    <text evidence="2">Belongs to the YkuD family.</text>
</comment>
<evidence type="ECO:0000259" key="11">
    <source>
        <dbReference type="PROSITE" id="PS52029"/>
    </source>
</evidence>
<dbReference type="PANTHER" id="PTHR30582">
    <property type="entry name" value="L,D-TRANSPEPTIDASE"/>
    <property type="match status" value="1"/>
</dbReference>
<dbReference type="CDD" id="cd16913">
    <property type="entry name" value="YkuD_like"/>
    <property type="match status" value="1"/>
</dbReference>
<keyword evidence="5" id="KW-0378">Hydrolase</keyword>
<evidence type="ECO:0000313" key="12">
    <source>
        <dbReference type="EMBL" id="MDR9900607.1"/>
    </source>
</evidence>
<evidence type="ECO:0000256" key="4">
    <source>
        <dbReference type="ARBA" id="ARBA00022679"/>
    </source>
</evidence>
<evidence type="ECO:0000313" key="13">
    <source>
        <dbReference type="Proteomes" id="UP000667802"/>
    </source>
</evidence>
<dbReference type="GO" id="GO:0005576">
    <property type="term" value="C:extracellular region"/>
    <property type="evidence" value="ECO:0007669"/>
    <property type="project" value="TreeGrafter"/>
</dbReference>
<proteinExistence type="inferred from homology"/>
<keyword evidence="7 9" id="KW-0573">Peptidoglycan synthesis</keyword>
<evidence type="ECO:0000256" key="3">
    <source>
        <dbReference type="ARBA" id="ARBA00022676"/>
    </source>
</evidence>
<dbReference type="Proteomes" id="UP000667802">
    <property type="component" value="Unassembled WGS sequence"/>
</dbReference>
<evidence type="ECO:0000256" key="2">
    <source>
        <dbReference type="ARBA" id="ARBA00005992"/>
    </source>
</evidence>
<dbReference type="Gene3D" id="2.40.440.10">
    <property type="entry name" value="L,D-transpeptidase catalytic domain-like"/>
    <property type="match status" value="1"/>
</dbReference>
<keyword evidence="13" id="KW-1185">Reference proteome</keyword>
<evidence type="ECO:0000256" key="5">
    <source>
        <dbReference type="ARBA" id="ARBA00022801"/>
    </source>
</evidence>
<dbReference type="InterPro" id="IPR038063">
    <property type="entry name" value="Transpep_catalytic_dom"/>
</dbReference>
<dbReference type="Pfam" id="PF03734">
    <property type="entry name" value="YkuD"/>
    <property type="match status" value="1"/>
</dbReference>
<dbReference type="GO" id="GO:0071972">
    <property type="term" value="F:peptidoglycan L,D-transpeptidase activity"/>
    <property type="evidence" value="ECO:0007669"/>
    <property type="project" value="TreeGrafter"/>
</dbReference>
<keyword evidence="8 9" id="KW-0961">Cell wall biogenesis/degradation</keyword>
<feature type="compositionally biased region" description="Polar residues" evidence="10">
    <location>
        <begin position="63"/>
        <end position="75"/>
    </location>
</feature>
<organism evidence="12 13">
    <name type="scientific">Aetokthonos hydrillicola Thurmond2011</name>
    <dbReference type="NCBI Taxonomy" id="2712845"/>
    <lineage>
        <taxon>Bacteria</taxon>
        <taxon>Bacillati</taxon>
        <taxon>Cyanobacteriota</taxon>
        <taxon>Cyanophyceae</taxon>
        <taxon>Nostocales</taxon>
        <taxon>Hapalosiphonaceae</taxon>
        <taxon>Aetokthonos</taxon>
    </lineage>
</organism>
<dbReference type="InterPro" id="IPR050979">
    <property type="entry name" value="LD-transpeptidase"/>
</dbReference>
<feature type="active site" description="Proton donor/acceptor" evidence="9">
    <location>
        <position position="182"/>
    </location>
</feature>
<evidence type="ECO:0000256" key="9">
    <source>
        <dbReference type="PROSITE-ProRule" id="PRU01373"/>
    </source>
</evidence>
<keyword evidence="4" id="KW-0808">Transferase</keyword>
<keyword evidence="6 9" id="KW-0133">Cell shape</keyword>
<name>A0AAP5IGI9_9CYAN</name>
<feature type="region of interest" description="Disordered" evidence="10">
    <location>
        <begin position="57"/>
        <end position="97"/>
    </location>
</feature>
<gene>
    <name evidence="12" type="ORF">G7B40_039650</name>
</gene>
<dbReference type="GO" id="GO:0008360">
    <property type="term" value="P:regulation of cell shape"/>
    <property type="evidence" value="ECO:0007669"/>
    <property type="project" value="UniProtKB-UniRule"/>
</dbReference>
<sequence length="228" mass="24834">MAMVRNESVARIVMLLCFGTAILSLAVRGRMTNSQASDNASQAGGKAVAIGAALPDVSKRNEPSNSSNTAGNNPLKSLLAQGLPGQTPSKSQTENQTQIVVNLSDRRVYVYRQAQVIASYPIGVGKKGWETPTGSFQVLNKLVYPIWRHPITGKVFQAGTDSPLGDRWIGFWSDGQNQIGFHGTPDEELVGSSISHGCLRMRNPDIRMLYKQVKMGTPVEVRSYWSLD</sequence>
<keyword evidence="3" id="KW-0328">Glycosyltransferase</keyword>
<evidence type="ECO:0000256" key="7">
    <source>
        <dbReference type="ARBA" id="ARBA00022984"/>
    </source>
</evidence>
<dbReference type="PANTHER" id="PTHR30582:SF24">
    <property type="entry name" value="L,D-TRANSPEPTIDASE ERFK_SRFK-RELATED"/>
    <property type="match status" value="1"/>
</dbReference>
<feature type="compositionally biased region" description="Polar residues" evidence="10">
    <location>
        <begin position="84"/>
        <end position="97"/>
    </location>
</feature>
<dbReference type="GO" id="GO:0016757">
    <property type="term" value="F:glycosyltransferase activity"/>
    <property type="evidence" value="ECO:0007669"/>
    <property type="project" value="UniProtKB-KW"/>
</dbReference>
<evidence type="ECO:0000256" key="1">
    <source>
        <dbReference type="ARBA" id="ARBA00004752"/>
    </source>
</evidence>
<dbReference type="GO" id="GO:0071555">
    <property type="term" value="P:cell wall organization"/>
    <property type="evidence" value="ECO:0007669"/>
    <property type="project" value="UniProtKB-UniRule"/>
</dbReference>
<dbReference type="RefSeq" id="WP_208355043.1">
    <property type="nucleotide sequence ID" value="NZ_JAALHA020000036.1"/>
</dbReference>